<accession>A0A6P1T0J7</accession>
<protein>
    <recommendedName>
        <fullName evidence="9">Ceramidase</fullName>
    </recommendedName>
</protein>
<feature type="transmembrane region" description="Helical" evidence="6">
    <location>
        <begin position="49"/>
        <end position="68"/>
    </location>
</feature>
<evidence type="ECO:0000256" key="6">
    <source>
        <dbReference type="SAM" id="Phobius"/>
    </source>
</evidence>
<dbReference type="GO" id="GO:0016020">
    <property type="term" value="C:membrane"/>
    <property type="evidence" value="ECO:0007669"/>
    <property type="project" value="UniProtKB-SubCell"/>
</dbReference>
<keyword evidence="4 6" id="KW-1133">Transmembrane helix</keyword>
<feature type="transmembrane region" description="Helical" evidence="6">
    <location>
        <begin position="134"/>
        <end position="150"/>
    </location>
</feature>
<dbReference type="Proteomes" id="UP000464495">
    <property type="component" value="Chromosome"/>
</dbReference>
<evidence type="ECO:0000256" key="4">
    <source>
        <dbReference type="ARBA" id="ARBA00022989"/>
    </source>
</evidence>
<dbReference type="GO" id="GO:0016811">
    <property type="term" value="F:hydrolase activity, acting on carbon-nitrogen (but not peptide) bonds, in linear amides"/>
    <property type="evidence" value="ECO:0007669"/>
    <property type="project" value="InterPro"/>
</dbReference>
<evidence type="ECO:0000256" key="3">
    <source>
        <dbReference type="ARBA" id="ARBA00022801"/>
    </source>
</evidence>
<keyword evidence="3" id="KW-0378">Hydrolase</keyword>
<dbReference type="InterPro" id="IPR008901">
    <property type="entry name" value="ACER"/>
</dbReference>
<feature type="transmembrane region" description="Helical" evidence="6">
    <location>
        <begin position="184"/>
        <end position="209"/>
    </location>
</feature>
<name>A0A6P1T0J7_9RHOB</name>
<keyword evidence="5 6" id="KW-0472">Membrane</keyword>
<dbReference type="GO" id="GO:0006672">
    <property type="term" value="P:ceramide metabolic process"/>
    <property type="evidence" value="ECO:0007669"/>
    <property type="project" value="InterPro"/>
</dbReference>
<evidence type="ECO:0000313" key="8">
    <source>
        <dbReference type="Proteomes" id="UP000464495"/>
    </source>
</evidence>
<sequence>MNWFEQVDIYCERTDFSYWSEPLNAITNAAFLISALVCWRMLRGQEDFPARLLTFNLGIIGIGSYLFHTHATQWAELADVIPIQAFILIYVYFATTRILDFRWWAGAAAVLLFFPFAFVSGTIIARVFGPLNGSGGYMPVALLIAGYGLATLGKKPAIGRGLLIGAAFLSLSLVFRTIDRDICAAIPIGTHFLWHTLNGIMLGWMIFVLHKARAPLARPAPRR</sequence>
<keyword evidence="8" id="KW-1185">Reference proteome</keyword>
<dbReference type="KEGG" id="amaq:GO499_01935"/>
<dbReference type="AlphaFoldDB" id="A0A6P1T0J7"/>
<keyword evidence="2 6" id="KW-0812">Transmembrane</keyword>
<proteinExistence type="predicted"/>
<evidence type="ECO:0000256" key="2">
    <source>
        <dbReference type="ARBA" id="ARBA00022692"/>
    </source>
</evidence>
<dbReference type="Pfam" id="PF05875">
    <property type="entry name" value="Ceramidase"/>
    <property type="match status" value="1"/>
</dbReference>
<evidence type="ECO:0000313" key="7">
    <source>
        <dbReference type="EMBL" id="QHQ34032.1"/>
    </source>
</evidence>
<feature type="transmembrane region" description="Helical" evidence="6">
    <location>
        <begin position="23"/>
        <end position="42"/>
    </location>
</feature>
<gene>
    <name evidence="7" type="ORF">GO499_01935</name>
</gene>
<feature type="transmembrane region" description="Helical" evidence="6">
    <location>
        <begin position="105"/>
        <end position="128"/>
    </location>
</feature>
<evidence type="ECO:0000256" key="1">
    <source>
        <dbReference type="ARBA" id="ARBA00004141"/>
    </source>
</evidence>
<evidence type="ECO:0000256" key="5">
    <source>
        <dbReference type="ARBA" id="ARBA00023136"/>
    </source>
</evidence>
<feature type="transmembrane region" description="Helical" evidence="6">
    <location>
        <begin position="74"/>
        <end position="93"/>
    </location>
</feature>
<dbReference type="EMBL" id="CP046620">
    <property type="protein sequence ID" value="QHQ34032.1"/>
    <property type="molecule type" value="Genomic_DNA"/>
</dbReference>
<reference evidence="7 8" key="1">
    <citation type="submission" date="2019-12" db="EMBL/GenBank/DDBJ databases">
        <title>Complete genome sequence of Algicella marina strain 9Alg 56(T) isolated from the red alga Tichocarpus crinitus.</title>
        <authorList>
            <person name="Kim S.-G."/>
            <person name="Nedashkovskaya O.I."/>
        </authorList>
    </citation>
    <scope>NUCLEOTIDE SEQUENCE [LARGE SCALE GENOMIC DNA]</scope>
    <source>
        <strain evidence="7 8">9Alg 56</strain>
    </source>
</reference>
<dbReference type="RefSeq" id="WP_161860603.1">
    <property type="nucleotide sequence ID" value="NZ_CP046620.1"/>
</dbReference>
<comment type="subcellular location">
    <subcellularLocation>
        <location evidence="1">Membrane</location>
        <topology evidence="1">Multi-pass membrane protein</topology>
    </subcellularLocation>
</comment>
<evidence type="ECO:0008006" key="9">
    <source>
        <dbReference type="Google" id="ProtNLM"/>
    </source>
</evidence>
<organism evidence="7 8">
    <name type="scientific">Algicella marina</name>
    <dbReference type="NCBI Taxonomy" id="2683284"/>
    <lineage>
        <taxon>Bacteria</taxon>
        <taxon>Pseudomonadati</taxon>
        <taxon>Pseudomonadota</taxon>
        <taxon>Alphaproteobacteria</taxon>
        <taxon>Rhodobacterales</taxon>
        <taxon>Paracoccaceae</taxon>
        <taxon>Algicella</taxon>
    </lineage>
</organism>
<feature type="transmembrane region" description="Helical" evidence="6">
    <location>
        <begin position="157"/>
        <end position="178"/>
    </location>
</feature>